<evidence type="ECO:0000313" key="1">
    <source>
        <dbReference type="EMBL" id="MDZ5760748.1"/>
    </source>
</evidence>
<comment type="caution">
    <text evidence="1">The sequence shown here is derived from an EMBL/GenBank/DDBJ whole genome shotgun (WGS) entry which is preliminary data.</text>
</comment>
<dbReference type="Proteomes" id="UP001290462">
    <property type="component" value="Unassembled WGS sequence"/>
</dbReference>
<reference evidence="1" key="1">
    <citation type="submission" date="2023-08" db="EMBL/GenBank/DDBJ databases">
        <title>Genomic characterization of piscicolin 126 produced by Carnobacterium maltaromaticum CM22 strain isolated from salmon (Salmo salar).</title>
        <authorList>
            <person name="Gonzalez-Gragera E."/>
            <person name="Garcia-Lopez J.D."/>
            <person name="Teso-Perez C."/>
            <person name="Gimenez-Hernandez I."/>
            <person name="Peralta-Sanchez J.M."/>
            <person name="Valdivia E."/>
            <person name="Montalban-Lopez M."/>
            <person name="Martin-Platero A.M."/>
            <person name="Banos A."/>
            <person name="Martinez-Bueno M."/>
        </authorList>
    </citation>
    <scope>NUCLEOTIDE SEQUENCE</scope>
    <source>
        <strain evidence="1">CM22</strain>
    </source>
</reference>
<evidence type="ECO:0000313" key="2">
    <source>
        <dbReference type="Proteomes" id="UP001290462"/>
    </source>
</evidence>
<dbReference type="EMBL" id="JAVBVO010000028">
    <property type="protein sequence ID" value="MDZ5760748.1"/>
    <property type="molecule type" value="Genomic_DNA"/>
</dbReference>
<gene>
    <name evidence="1" type="ORF">RAK27_19065</name>
</gene>
<organism evidence="1 2">
    <name type="scientific">Carnobacterium maltaromaticum</name>
    <name type="common">Carnobacterium piscicola</name>
    <dbReference type="NCBI Taxonomy" id="2751"/>
    <lineage>
        <taxon>Bacteria</taxon>
        <taxon>Bacillati</taxon>
        <taxon>Bacillota</taxon>
        <taxon>Bacilli</taxon>
        <taxon>Lactobacillales</taxon>
        <taxon>Carnobacteriaceae</taxon>
        <taxon>Carnobacterium</taxon>
    </lineage>
</organism>
<accession>A0AAW9JYV7</accession>
<sequence>MMKRKSEIEGSLTRLDKQNERSFNFFESKNIQVRNLKGSFAFREMMTGAIYSALQHYGNAVFIMWITGIYEVKSEVFSYEYVQEKIDSGKWELMVNLQTVTATDEFFRREAKKLAEENMELRHKEGEK</sequence>
<dbReference type="AlphaFoldDB" id="A0AAW9JYV7"/>
<dbReference type="RefSeq" id="WP_322809899.1">
    <property type="nucleotide sequence ID" value="NZ_JAVBVO010000028.1"/>
</dbReference>
<name>A0AAW9JYV7_CARML</name>
<proteinExistence type="predicted"/>
<protein>
    <submittedName>
        <fullName evidence="1">Uncharacterized protein</fullName>
    </submittedName>
</protein>